<protein>
    <submittedName>
        <fullName evidence="4">Uncharacterized protein</fullName>
    </submittedName>
</protein>
<dbReference type="Pfam" id="PF00653">
    <property type="entry name" value="BIR"/>
    <property type="match status" value="1"/>
</dbReference>
<sequence length="172" mass="19351">MPPKMPKIDCDVEQYLQFHNRLASFVDWNLDWELNGDKPSPEDLARAGFFSWTKPPYDPDNVMCPYCRLALDNWDPKDDPQREHKLRSRHCDFVRDRQKVRDMGKDAGGPPPTSTPNGPGKKQNGTSDTGTRRPARARQERAVGASSKANGGEAGLAQRRRPGRPRKQPASG</sequence>
<evidence type="ECO:0000256" key="1">
    <source>
        <dbReference type="ARBA" id="ARBA00022723"/>
    </source>
</evidence>
<evidence type="ECO:0000313" key="5">
    <source>
        <dbReference type="Proteomes" id="UP000094444"/>
    </source>
</evidence>
<keyword evidence="5" id="KW-1185">Reference proteome</keyword>
<dbReference type="PROSITE" id="PS50143">
    <property type="entry name" value="BIR_REPEAT_2"/>
    <property type="match status" value="1"/>
</dbReference>
<dbReference type="SMART" id="SM00238">
    <property type="entry name" value="BIR"/>
    <property type="match status" value="1"/>
</dbReference>
<accession>A0A2P5I9H1</accession>
<reference evidence="4" key="1">
    <citation type="submission" date="2017-09" db="EMBL/GenBank/DDBJ databases">
        <title>Polyketide synthases of a Diaporthe helianthi virulent isolate.</title>
        <authorList>
            <person name="Baroncelli R."/>
        </authorList>
    </citation>
    <scope>NUCLEOTIDE SEQUENCE [LARGE SCALE GENOMIC DNA]</scope>
    <source>
        <strain evidence="4">7/96</strain>
    </source>
</reference>
<dbReference type="InterPro" id="IPR001370">
    <property type="entry name" value="BIR_rpt"/>
</dbReference>
<evidence type="ECO:0000256" key="2">
    <source>
        <dbReference type="ARBA" id="ARBA00022833"/>
    </source>
</evidence>
<proteinExistence type="predicted"/>
<feature type="compositionally biased region" description="Basic residues" evidence="3">
    <location>
        <begin position="158"/>
        <end position="172"/>
    </location>
</feature>
<dbReference type="GO" id="GO:0046872">
    <property type="term" value="F:metal ion binding"/>
    <property type="evidence" value="ECO:0007669"/>
    <property type="project" value="UniProtKB-KW"/>
</dbReference>
<dbReference type="Proteomes" id="UP000094444">
    <property type="component" value="Unassembled WGS sequence"/>
</dbReference>
<dbReference type="PANTHER" id="PTHR46771">
    <property type="entry name" value="DETERIN"/>
    <property type="match status" value="1"/>
</dbReference>
<dbReference type="SUPFAM" id="SSF57924">
    <property type="entry name" value="Inhibitor of apoptosis (IAP) repeat"/>
    <property type="match status" value="1"/>
</dbReference>
<name>A0A2P5I9H1_DIAHE</name>
<dbReference type="PANTHER" id="PTHR46771:SF5">
    <property type="entry name" value="DETERIN"/>
    <property type="match status" value="1"/>
</dbReference>
<comment type="caution">
    <text evidence="4">The sequence shown here is derived from an EMBL/GenBank/DDBJ whole genome shotgun (WGS) entry which is preliminary data.</text>
</comment>
<organism evidence="4 5">
    <name type="scientific">Diaporthe helianthi</name>
    <dbReference type="NCBI Taxonomy" id="158607"/>
    <lineage>
        <taxon>Eukaryota</taxon>
        <taxon>Fungi</taxon>
        <taxon>Dikarya</taxon>
        <taxon>Ascomycota</taxon>
        <taxon>Pezizomycotina</taxon>
        <taxon>Sordariomycetes</taxon>
        <taxon>Sordariomycetidae</taxon>
        <taxon>Diaporthales</taxon>
        <taxon>Diaporthaceae</taxon>
        <taxon>Diaporthe</taxon>
    </lineage>
</organism>
<evidence type="ECO:0000313" key="4">
    <source>
        <dbReference type="EMBL" id="POS79145.1"/>
    </source>
</evidence>
<dbReference type="EMBL" id="MAVT02000135">
    <property type="protein sequence ID" value="POS79145.1"/>
    <property type="molecule type" value="Genomic_DNA"/>
</dbReference>
<gene>
    <name evidence="4" type="ORF">DHEL01_v202470</name>
</gene>
<dbReference type="Gene3D" id="1.10.1170.10">
    <property type="entry name" value="Inhibitor Of Apoptosis Protein (2mihbC-IAP-1), Chain A"/>
    <property type="match status" value="1"/>
</dbReference>
<dbReference type="OrthoDB" id="2196114at2759"/>
<dbReference type="STRING" id="158607.A0A2P5I9H1"/>
<feature type="compositionally biased region" description="Basic and acidic residues" evidence="3">
    <location>
        <begin position="74"/>
        <end position="105"/>
    </location>
</feature>
<dbReference type="InParanoid" id="A0A2P5I9H1"/>
<feature type="region of interest" description="Disordered" evidence="3">
    <location>
        <begin position="74"/>
        <end position="172"/>
    </location>
</feature>
<keyword evidence="2" id="KW-0862">Zinc</keyword>
<keyword evidence="1" id="KW-0479">Metal-binding</keyword>
<dbReference type="CDD" id="cd00022">
    <property type="entry name" value="BIR"/>
    <property type="match status" value="1"/>
</dbReference>
<dbReference type="InterPro" id="IPR051190">
    <property type="entry name" value="Baculoviral_IAP"/>
</dbReference>
<evidence type="ECO:0000256" key="3">
    <source>
        <dbReference type="SAM" id="MobiDB-lite"/>
    </source>
</evidence>
<dbReference type="AlphaFoldDB" id="A0A2P5I9H1"/>